<reference evidence="1 2" key="1">
    <citation type="submission" date="2021-11" db="EMBL/GenBank/DDBJ databases">
        <authorList>
            <person name="Lee D.-H."/>
            <person name="Kim S.-B."/>
        </authorList>
    </citation>
    <scope>NUCLEOTIDE SEQUENCE [LARGE SCALE GENOMIC DNA]</scope>
    <source>
        <strain evidence="1 2">KCTC 52223</strain>
    </source>
</reference>
<comment type="caution">
    <text evidence="1">The sequence shown here is derived from an EMBL/GenBank/DDBJ whole genome shotgun (WGS) entry which is preliminary data.</text>
</comment>
<gene>
    <name evidence="1" type="ORF">LJ725_07750</name>
</gene>
<dbReference type="EMBL" id="JAJISD010000002">
    <property type="protein sequence ID" value="MCC8428852.1"/>
    <property type="molecule type" value="Genomic_DNA"/>
</dbReference>
<dbReference type="Proteomes" id="UP001198862">
    <property type="component" value="Unassembled WGS sequence"/>
</dbReference>
<protein>
    <submittedName>
        <fullName evidence="1">Uncharacterized protein</fullName>
    </submittedName>
</protein>
<proteinExistence type="predicted"/>
<organism evidence="1 2">
    <name type="scientific">Reyranella aquatilis</name>
    <dbReference type="NCBI Taxonomy" id="2035356"/>
    <lineage>
        <taxon>Bacteria</taxon>
        <taxon>Pseudomonadati</taxon>
        <taxon>Pseudomonadota</taxon>
        <taxon>Alphaproteobacteria</taxon>
        <taxon>Hyphomicrobiales</taxon>
        <taxon>Reyranellaceae</taxon>
        <taxon>Reyranella</taxon>
    </lineage>
</organism>
<evidence type="ECO:0000313" key="2">
    <source>
        <dbReference type="Proteomes" id="UP001198862"/>
    </source>
</evidence>
<keyword evidence="2" id="KW-1185">Reference proteome</keyword>
<sequence length="71" mass="7627">MDENTMDEKIRTAAGIAAGLQGIAYDDKRLAELAAEVEILNDAVRKAAAQRLTFDDDPAAFASIMAKEARS</sequence>
<name>A0ABS8KS03_9HYPH</name>
<evidence type="ECO:0000313" key="1">
    <source>
        <dbReference type="EMBL" id="MCC8428852.1"/>
    </source>
</evidence>
<accession>A0ABS8KS03</accession>
<dbReference type="RefSeq" id="WP_230550057.1">
    <property type="nucleotide sequence ID" value="NZ_JAJISD010000002.1"/>
</dbReference>